<proteinExistence type="predicted"/>
<dbReference type="Proteomes" id="UP001172457">
    <property type="component" value="Chromosome 2"/>
</dbReference>
<keyword evidence="1" id="KW-0175">Coiled coil</keyword>
<evidence type="ECO:0000259" key="3">
    <source>
        <dbReference type="Pfam" id="PF04783"/>
    </source>
</evidence>
<evidence type="ECO:0000313" key="5">
    <source>
        <dbReference type="Proteomes" id="UP001172457"/>
    </source>
</evidence>
<evidence type="ECO:0008006" key="6">
    <source>
        <dbReference type="Google" id="ProtNLM"/>
    </source>
</evidence>
<dbReference type="AlphaFoldDB" id="A0AA38TGJ9"/>
<dbReference type="InterPro" id="IPR006867">
    <property type="entry name" value="DUF632"/>
</dbReference>
<evidence type="ECO:0000259" key="2">
    <source>
        <dbReference type="Pfam" id="PF04782"/>
    </source>
</evidence>
<dbReference type="InterPro" id="IPR006868">
    <property type="entry name" value="DUF630"/>
</dbReference>
<dbReference type="Pfam" id="PF04783">
    <property type="entry name" value="DUF630"/>
    <property type="match status" value="1"/>
</dbReference>
<feature type="domain" description="DUF632" evidence="2">
    <location>
        <begin position="286"/>
        <end position="609"/>
    </location>
</feature>
<keyword evidence="5" id="KW-1185">Reference proteome</keyword>
<dbReference type="Pfam" id="PF04782">
    <property type="entry name" value="DUF632"/>
    <property type="match status" value="1"/>
</dbReference>
<dbReference type="PANTHER" id="PTHR21450:SF17">
    <property type="entry name" value="OS09G0542500 PROTEIN"/>
    <property type="match status" value="1"/>
</dbReference>
<dbReference type="PANTHER" id="PTHR21450">
    <property type="entry name" value="PROTEIN ALTERED PHOSPHATE STARVATION RESPONSE 1"/>
    <property type="match status" value="1"/>
</dbReference>
<reference evidence="4" key="1">
    <citation type="submission" date="2023-03" db="EMBL/GenBank/DDBJ databases">
        <title>Chromosome-scale reference genome and RAD-based genetic map of yellow starthistle (Centaurea solstitialis) reveal putative structural variation and QTLs associated with invader traits.</title>
        <authorList>
            <person name="Reatini B."/>
            <person name="Cang F.A."/>
            <person name="Jiang Q."/>
            <person name="Mckibben M.T.W."/>
            <person name="Barker M.S."/>
            <person name="Rieseberg L.H."/>
            <person name="Dlugosch K.M."/>
        </authorList>
    </citation>
    <scope>NUCLEOTIDE SEQUENCE</scope>
    <source>
        <strain evidence="4">CAN-66</strain>
        <tissue evidence="4">Leaf</tissue>
    </source>
</reference>
<name>A0AA38TGJ9_9ASTR</name>
<feature type="coiled-coil region" evidence="1">
    <location>
        <begin position="668"/>
        <end position="699"/>
    </location>
</feature>
<feature type="domain" description="DUF630" evidence="3">
    <location>
        <begin position="1"/>
        <end position="60"/>
    </location>
</feature>
<evidence type="ECO:0000313" key="4">
    <source>
        <dbReference type="EMBL" id="KAJ9560548.1"/>
    </source>
</evidence>
<feature type="coiled-coil region" evidence="1">
    <location>
        <begin position="205"/>
        <end position="243"/>
    </location>
</feature>
<protein>
    <recommendedName>
        <fullName evidence="6">Nitrate regulatory gene2 protein-like</fullName>
    </recommendedName>
</protein>
<comment type="caution">
    <text evidence="4">The sequence shown here is derived from an EMBL/GenBank/DDBJ whole genome shotgun (WGS) entry which is preliminary data.</text>
</comment>
<organism evidence="4 5">
    <name type="scientific">Centaurea solstitialis</name>
    <name type="common">yellow star-thistle</name>
    <dbReference type="NCBI Taxonomy" id="347529"/>
    <lineage>
        <taxon>Eukaryota</taxon>
        <taxon>Viridiplantae</taxon>
        <taxon>Streptophyta</taxon>
        <taxon>Embryophyta</taxon>
        <taxon>Tracheophyta</taxon>
        <taxon>Spermatophyta</taxon>
        <taxon>Magnoliopsida</taxon>
        <taxon>eudicotyledons</taxon>
        <taxon>Gunneridae</taxon>
        <taxon>Pentapetalae</taxon>
        <taxon>asterids</taxon>
        <taxon>campanulids</taxon>
        <taxon>Asterales</taxon>
        <taxon>Asteraceae</taxon>
        <taxon>Carduoideae</taxon>
        <taxon>Cardueae</taxon>
        <taxon>Centaureinae</taxon>
        <taxon>Centaurea</taxon>
    </lineage>
</organism>
<sequence length="746" mass="86024">MGCVATKLEEEEEVVSICRERKHFLKLAVDRRYALAEAHFRYCQSVYGVSAAIKLFVARHSSSSSPFLITLPPPSPPKENKILSNPLFLQEKNPNQEATQKPKPPIACGASCSCSSSSTCSQEDLEEEEEEKEEIFKRDVERQEESCGYFYMGMQMPMGSHQDSSIPSMPSPQREFGWDFFDPFVTMRPEVMRGYNRNFDDDLRVVREQEGIPELEEEVERVEEEEVEEVKMKERKVVRSEEEEKKECVKVKQEEGQVGCANVSQGETQQQKGLTVIDTPERGRELLEVLKDLEDYFIRIYDAGKGVSKMLESNRIQLQSGLEEIKENSTKLIQAISLRSTSYRSTTCKSLVASNSKTASTWTEFNNDLFDDGGGMNSGSHSLTLGRLYAWEKKLYEEVKAGDNTRKLYERKCSHLRNQDVKGEDGVTIDKTRAAVKDLYSRILVAIRSAESISERIDKLRDEELQPQIIELLHGMMSMWKVMLESHEIQNKIMFEVKLFTCPTYGKFSNNTHRLATLQLEAELQNWRTCFRDYLTAQKQYVGALYSWLSKFIVPEVELYSKSRNTSQPFPTTNGPPLLMVCQDWFNFMDKLPDKSVYFAMKSFSKDLHSLWVQQGKEQDQKRKVDGLSKELDRKILAFQKTETRVFETKIPSLELCEVGPDHRADYLKERKDYLDELRAKVEQERDKHQNCMQETQRMTLNGFQTGFCGVFEASIEFSKASLKMYRDLVSNNEKTTTQQEDGGSR</sequence>
<evidence type="ECO:0000256" key="1">
    <source>
        <dbReference type="SAM" id="Coils"/>
    </source>
</evidence>
<accession>A0AA38TGJ9</accession>
<gene>
    <name evidence="4" type="ORF">OSB04_005708</name>
</gene>
<dbReference type="EMBL" id="JARYMX010000002">
    <property type="protein sequence ID" value="KAJ9560548.1"/>
    <property type="molecule type" value="Genomic_DNA"/>
</dbReference>